<feature type="binding site" evidence="10">
    <location>
        <position position="409"/>
    </location>
    <ligand>
        <name>NAD(+)</name>
        <dbReference type="ChEBI" id="CHEBI:57540"/>
    </ligand>
</feature>
<dbReference type="PROSITE" id="PS00070">
    <property type="entry name" value="ALDEHYDE_DEHYDR_CYS"/>
    <property type="match status" value="1"/>
</dbReference>
<dbReference type="InterPro" id="IPR016161">
    <property type="entry name" value="Ald_DH/histidinol_DH"/>
</dbReference>
<dbReference type="UniPathway" id="UPA00529">
    <property type="reaction ID" value="UER00386"/>
</dbReference>
<evidence type="ECO:0000256" key="11">
    <source>
        <dbReference type="PROSITE-ProRule" id="PRU10007"/>
    </source>
</evidence>
<comment type="similarity">
    <text evidence="1 10 12">Belongs to the aldehyde dehydrogenase family.</text>
</comment>
<dbReference type="FunFam" id="3.40.605.10:FF:000026">
    <property type="entry name" value="Aldehyde dehydrogenase, putative"/>
    <property type="match status" value="1"/>
</dbReference>
<dbReference type="STRING" id="286727.SAMN02982917_4856"/>
<keyword evidence="3 10" id="KW-0630">Potassium</keyword>
<reference evidence="14 15" key="1">
    <citation type="submission" date="2017-04" db="EMBL/GenBank/DDBJ databases">
        <authorList>
            <person name="Afonso C.L."/>
            <person name="Miller P.J."/>
            <person name="Scott M.A."/>
            <person name="Spackman E."/>
            <person name="Goraichik I."/>
            <person name="Dimitrov K.M."/>
            <person name="Suarez D.L."/>
            <person name="Swayne D.E."/>
        </authorList>
    </citation>
    <scope>NUCLEOTIDE SEQUENCE [LARGE SCALE GENOMIC DNA]</scope>
    <source>
        <strain evidence="14 15">A2P</strain>
    </source>
</reference>
<comment type="catalytic activity">
    <reaction evidence="7">
        <text>betaine aldehyde + NADP(+) + H2O = glycine betaine + NADPH + 2 H(+)</text>
        <dbReference type="Rhea" id="RHEA:30067"/>
        <dbReference type="ChEBI" id="CHEBI:15377"/>
        <dbReference type="ChEBI" id="CHEBI:15378"/>
        <dbReference type="ChEBI" id="CHEBI:15710"/>
        <dbReference type="ChEBI" id="CHEBI:17750"/>
        <dbReference type="ChEBI" id="CHEBI:57783"/>
        <dbReference type="ChEBI" id="CHEBI:58349"/>
    </reaction>
    <physiologicalReaction direction="left-to-right" evidence="7">
        <dbReference type="Rhea" id="RHEA:30068"/>
    </physiologicalReaction>
</comment>
<dbReference type="InterPro" id="IPR015590">
    <property type="entry name" value="Aldehyde_DH_dom"/>
</dbReference>
<feature type="binding site" evidence="10">
    <location>
        <begin position="252"/>
        <end position="255"/>
    </location>
    <ligand>
        <name>NAD(+)</name>
        <dbReference type="ChEBI" id="CHEBI:57540"/>
    </ligand>
</feature>
<dbReference type="FunFam" id="3.40.605.10:FF:000007">
    <property type="entry name" value="NAD/NADP-dependent betaine aldehyde dehydrogenase"/>
    <property type="match status" value="1"/>
</dbReference>
<feature type="binding site" evidence="10">
    <location>
        <position position="50"/>
    </location>
    <ligand>
        <name>K(+)</name>
        <dbReference type="ChEBI" id="CHEBI:29103"/>
        <label>1</label>
    </ligand>
</feature>
<feature type="active site" description="Charge relay system" evidence="10">
    <location>
        <position position="185"/>
    </location>
</feature>
<evidence type="ECO:0000259" key="13">
    <source>
        <dbReference type="Pfam" id="PF00171"/>
    </source>
</evidence>
<dbReference type="InterPro" id="IPR029510">
    <property type="entry name" value="Ald_DH_CS_GLU"/>
</dbReference>
<dbReference type="PROSITE" id="PS00687">
    <property type="entry name" value="ALDEHYDE_DEHYDR_GLU"/>
    <property type="match status" value="1"/>
</dbReference>
<keyword evidence="5 10" id="KW-0520">NAD</keyword>
<keyword evidence="10" id="KW-0521">NADP</keyword>
<feature type="site" description="Seems to be a necessary countercharge to the potassium cations" evidence="10">
    <location>
        <position position="270"/>
    </location>
</feature>
<organism evidence="14 15">
    <name type="scientific">Azospirillum oryzae</name>
    <dbReference type="NCBI Taxonomy" id="286727"/>
    <lineage>
        <taxon>Bacteria</taxon>
        <taxon>Pseudomonadati</taxon>
        <taxon>Pseudomonadota</taxon>
        <taxon>Alphaproteobacteria</taxon>
        <taxon>Rhodospirillales</taxon>
        <taxon>Azospirillaceae</taxon>
        <taxon>Azospirillum</taxon>
    </lineage>
</organism>
<evidence type="ECO:0000256" key="9">
    <source>
        <dbReference type="ARBA" id="ARBA00065931"/>
    </source>
</evidence>
<dbReference type="InterPro" id="IPR016160">
    <property type="entry name" value="Ald_DH_CS_CYS"/>
</dbReference>
<evidence type="ECO:0000256" key="3">
    <source>
        <dbReference type="ARBA" id="ARBA00022958"/>
    </source>
</evidence>
<evidence type="ECO:0000256" key="10">
    <source>
        <dbReference type="HAMAP-Rule" id="MF_00804"/>
    </source>
</evidence>
<sequence length="512" mass="54994">MMVLRTNALLDPGTWAQEEGRQEMTRFGQQAHYIHGRPFPGEGEERFATVNPATGETLAEVAQATSADLDRAVDSARAGQAVWAAMTAMERARVLRRAVSLLRERNDALAEIETLDTGKPLSETRAVDIATGADVLEYYAGLAPALEGRQIPLRPSSFVYTRREPLGVVAGIGAWNYPIQIALWKSAPALAAGNAMIFKPSEVTPLTALHLAAIYSESGLPDGVFNVLQGDGRVGAMLANHPGIEKLSFTGGVETGKRVMAAAGGSTLKEVTMELGGKSPLIVFADADLDRAADIAMMANFYSSGQVCTNGTRVFVHRSIAAAFEERLLARVRRIRMGDPLDPDTNFGPLASFPHRDKVLRYIETGKAEGARLLAGGVVPEGAAFARGAYVAPTVFTDCHDGMTIVREEIFGPVLSILIFDDEEEVITRANAISYGLAAGLVTSDLARAHRVIHRLEAGICWINGWGESPPEMPVGGYKQSGIGRENGVETLDHYTRVKSVQVELGAYSSVF</sequence>
<keyword evidence="6 10" id="KW-0558">Oxidation</keyword>
<dbReference type="PANTHER" id="PTHR11699">
    <property type="entry name" value="ALDEHYDE DEHYDROGENASE-RELATED"/>
    <property type="match status" value="1"/>
</dbReference>
<gene>
    <name evidence="10" type="primary">betB</name>
    <name evidence="14" type="ORF">SAMN02982917_4856</name>
</gene>
<protein>
    <recommendedName>
        <fullName evidence="10">Betaine aldehyde dehydrogenase</fullName>
        <shortName evidence="10">BADH</shortName>
        <ecNumber evidence="10">1.2.1.8</ecNumber>
    </recommendedName>
</protein>
<comment type="pathway">
    <text evidence="10">Amine and polyamine biosynthesis; betaine biosynthesis via choline pathway; betaine from betaine aldehyde: step 1/1.</text>
</comment>
<comment type="function">
    <text evidence="10">Involved in the biosynthesis of the osmoprotectant glycine betaine. Catalyzes the irreversible oxidation of betaine aldehyde to the corresponding acid.</text>
</comment>
<keyword evidence="2 10" id="KW-0479">Metal-binding</keyword>
<dbReference type="GO" id="GO:0008802">
    <property type="term" value="F:betaine-aldehyde dehydrogenase (NAD+) activity"/>
    <property type="evidence" value="ECO:0007669"/>
    <property type="project" value="UniProtKB-UniRule"/>
</dbReference>
<dbReference type="InterPro" id="IPR016162">
    <property type="entry name" value="Ald_DH_N"/>
</dbReference>
<evidence type="ECO:0000313" key="15">
    <source>
        <dbReference type="Proteomes" id="UP000192936"/>
    </source>
</evidence>
<dbReference type="CDD" id="cd07090">
    <property type="entry name" value="ALDH_F9_TMBADH"/>
    <property type="match status" value="1"/>
</dbReference>
<dbReference type="Pfam" id="PF00171">
    <property type="entry name" value="Aldedh"/>
    <property type="match status" value="1"/>
</dbReference>
<keyword evidence="4 10" id="KW-0560">Oxidoreductase</keyword>
<feature type="active site" evidence="11">
    <location>
        <position position="274"/>
    </location>
</feature>
<feature type="binding site" evidence="10">
    <location>
        <position position="49"/>
    </location>
    <ligand>
        <name>K(+)</name>
        <dbReference type="ChEBI" id="CHEBI:29103"/>
        <label>1</label>
    </ligand>
</feature>
<evidence type="ECO:0000256" key="7">
    <source>
        <dbReference type="ARBA" id="ARBA00051919"/>
    </source>
</evidence>
<dbReference type="Gene3D" id="3.40.309.10">
    <property type="entry name" value="Aldehyde Dehydrogenase, Chain A, domain 2"/>
    <property type="match status" value="1"/>
</dbReference>
<dbReference type="Proteomes" id="UP000192936">
    <property type="component" value="Unassembled WGS sequence"/>
</dbReference>
<evidence type="ECO:0000256" key="12">
    <source>
        <dbReference type="RuleBase" id="RU003345"/>
    </source>
</evidence>
<feature type="active site" description="Nucleophile" evidence="10">
    <location>
        <position position="308"/>
    </location>
</feature>
<comment type="cofactor">
    <cofactor evidence="10">
        <name>K(+)</name>
        <dbReference type="ChEBI" id="CHEBI:29103"/>
    </cofactor>
    <text evidence="10">Binds 2 potassium ions per subunit.</text>
</comment>
<feature type="binding site" evidence="10">
    <location>
        <position position="116"/>
    </location>
    <ligand>
        <name>K(+)</name>
        <dbReference type="ChEBI" id="CHEBI:29103"/>
        <label>1</label>
    </ligand>
</feature>
<feature type="active site" description="Charge relay system" evidence="10">
    <location>
        <position position="486"/>
    </location>
</feature>
<dbReference type="Gene3D" id="3.40.605.10">
    <property type="entry name" value="Aldehyde Dehydrogenase, Chain A, domain 1"/>
    <property type="match status" value="1"/>
</dbReference>
<dbReference type="EMBL" id="FXAK01000007">
    <property type="protein sequence ID" value="SMF78938.1"/>
    <property type="molecule type" value="Genomic_DNA"/>
</dbReference>
<dbReference type="InterPro" id="IPR011264">
    <property type="entry name" value="BADH"/>
</dbReference>
<accession>A0A1X7H3G2</accession>
<name>A0A1X7H3G2_9PROT</name>
<evidence type="ECO:0000256" key="2">
    <source>
        <dbReference type="ARBA" id="ARBA00022723"/>
    </source>
</evidence>
<dbReference type="EC" id="1.2.1.8" evidence="10"/>
<feature type="modified residue" description="Cysteine sulfenic acid (-SOH)" evidence="10">
    <location>
        <position position="308"/>
    </location>
</feature>
<feature type="binding site" description="covalent" evidence="10">
    <location>
        <position position="308"/>
    </location>
    <ligand>
        <name>NAD(+)</name>
        <dbReference type="ChEBI" id="CHEBI:57540"/>
    </ligand>
</feature>
<dbReference type="FunFam" id="3.40.309.10:FF:000014">
    <property type="entry name" value="NAD/NADP-dependent betaine aldehyde dehydrogenase"/>
    <property type="match status" value="1"/>
</dbReference>
<dbReference type="SUPFAM" id="SSF53720">
    <property type="entry name" value="ALDH-like"/>
    <property type="match status" value="1"/>
</dbReference>
<proteinExistence type="inferred from homology"/>
<evidence type="ECO:0000313" key="14">
    <source>
        <dbReference type="EMBL" id="SMF78938.1"/>
    </source>
</evidence>
<feature type="binding site" evidence="10">
    <location>
        <begin position="173"/>
        <end position="175"/>
    </location>
    <ligand>
        <name>NAD(+)</name>
        <dbReference type="ChEBI" id="CHEBI:57540"/>
    </ligand>
</feature>
<evidence type="ECO:0000256" key="8">
    <source>
        <dbReference type="ARBA" id="ARBA00052192"/>
    </source>
</evidence>
<dbReference type="InterPro" id="IPR016163">
    <property type="entry name" value="Ald_DH_C"/>
</dbReference>
<dbReference type="GO" id="GO:0046872">
    <property type="term" value="F:metal ion binding"/>
    <property type="evidence" value="ECO:0007669"/>
    <property type="project" value="UniProtKB-KW"/>
</dbReference>
<feature type="active site" description="Proton acceptor" evidence="10">
    <location>
        <position position="274"/>
    </location>
</feature>
<feature type="domain" description="Aldehyde dehydrogenase" evidence="13">
    <location>
        <begin position="43"/>
        <end position="501"/>
    </location>
</feature>
<evidence type="ECO:0000256" key="1">
    <source>
        <dbReference type="ARBA" id="ARBA00009986"/>
    </source>
</evidence>
<feature type="binding site" evidence="10">
    <location>
        <position position="482"/>
    </location>
    <ligand>
        <name>K(+)</name>
        <dbReference type="ChEBI" id="CHEBI:29103"/>
        <label>2</label>
    </ligand>
</feature>
<dbReference type="NCBIfam" id="NF009725">
    <property type="entry name" value="PRK13252.1"/>
    <property type="match status" value="1"/>
</dbReference>
<feature type="binding site" evidence="10">
    <location>
        <position position="268"/>
    </location>
    <ligand>
        <name>K(+)</name>
        <dbReference type="ChEBI" id="CHEBI:29103"/>
        <label>2</label>
    </ligand>
</feature>
<evidence type="ECO:0000256" key="6">
    <source>
        <dbReference type="ARBA" id="ARBA00023097"/>
    </source>
</evidence>
<evidence type="ECO:0000256" key="5">
    <source>
        <dbReference type="ARBA" id="ARBA00023027"/>
    </source>
</evidence>
<dbReference type="GO" id="GO:0019285">
    <property type="term" value="P:glycine betaine biosynthetic process from choline"/>
    <property type="evidence" value="ECO:0007669"/>
    <property type="project" value="UniProtKB-UniRule"/>
</dbReference>
<evidence type="ECO:0000256" key="4">
    <source>
        <dbReference type="ARBA" id="ARBA00023002"/>
    </source>
</evidence>
<dbReference type="AlphaFoldDB" id="A0A1X7H3G2"/>
<comment type="caution">
    <text evidence="10">Lacks conserved residue(s) required for the propagation of feature annotation.</text>
</comment>
<feature type="binding site" evidence="10">
    <location>
        <position position="276"/>
    </location>
    <ligand>
        <name>NAD(+)</name>
        <dbReference type="ChEBI" id="CHEBI:57540"/>
    </ligand>
</feature>
<feature type="binding site" evidence="10">
    <location>
        <position position="479"/>
    </location>
    <ligand>
        <name>K(+)</name>
        <dbReference type="ChEBI" id="CHEBI:29103"/>
        <label>2</label>
    </ligand>
</feature>
<comment type="catalytic activity">
    <reaction evidence="8">
        <text>betaine aldehyde + NAD(+) + H2O = glycine betaine + NADH + 2 H(+)</text>
        <dbReference type="Rhea" id="RHEA:15305"/>
        <dbReference type="ChEBI" id="CHEBI:15377"/>
        <dbReference type="ChEBI" id="CHEBI:15378"/>
        <dbReference type="ChEBI" id="CHEBI:15710"/>
        <dbReference type="ChEBI" id="CHEBI:17750"/>
        <dbReference type="ChEBI" id="CHEBI:57540"/>
        <dbReference type="ChEBI" id="CHEBI:57945"/>
        <dbReference type="EC" id="1.2.1.8"/>
    </reaction>
    <physiologicalReaction direction="left-to-right" evidence="8">
        <dbReference type="Rhea" id="RHEA:15306"/>
    </physiologicalReaction>
</comment>
<dbReference type="NCBIfam" id="TIGR01804">
    <property type="entry name" value="BADH"/>
    <property type="match status" value="1"/>
</dbReference>
<comment type="subunit">
    <text evidence="9 10">Dimer of dimers.</text>
</comment>
<dbReference type="HAMAP" id="MF_00804">
    <property type="entry name" value="BADH"/>
    <property type="match status" value="1"/>
</dbReference>
<feature type="binding site" evidence="10">
    <location>
        <begin position="199"/>
        <end position="202"/>
    </location>
    <ligand>
        <name>NAD(+)</name>
        <dbReference type="ChEBI" id="CHEBI:57540"/>
    </ligand>
</feature>